<comment type="subunit">
    <text evidence="14">Homodimer.</text>
</comment>
<comment type="subcellular location">
    <subcellularLocation>
        <location evidence="1 14">Cell membrane</location>
        <topology evidence="1 14">Multi-pass membrane protein</topology>
    </subcellularLocation>
</comment>
<comment type="pathway">
    <text evidence="2 14 15">Porphyrin-containing compound metabolism; protoporphyrin-IX biosynthesis; protoporphyrin-IX from protoporphyrinogen-IX: step 1/1.</text>
</comment>
<comment type="caution">
    <text evidence="16">The sequence shown here is derived from an EMBL/GenBank/DDBJ whole genome shotgun (WGS) entry which is preliminary data.</text>
</comment>
<dbReference type="GO" id="GO:0005886">
    <property type="term" value="C:plasma membrane"/>
    <property type="evidence" value="ECO:0007669"/>
    <property type="project" value="UniProtKB-SubCell"/>
</dbReference>
<keyword evidence="6 14" id="KW-0349">Heme</keyword>
<name>A0A327JQN4_9HYPH</name>
<evidence type="ECO:0000256" key="3">
    <source>
        <dbReference type="ARBA" id="ARBA00006501"/>
    </source>
</evidence>
<keyword evidence="17" id="KW-1185">Reference proteome</keyword>
<dbReference type="Proteomes" id="UP000249299">
    <property type="component" value="Unassembled WGS sequence"/>
</dbReference>
<evidence type="ECO:0000256" key="13">
    <source>
        <dbReference type="ARBA" id="ARBA00048390"/>
    </source>
</evidence>
<evidence type="ECO:0000256" key="9">
    <source>
        <dbReference type="ARBA" id="ARBA00022989"/>
    </source>
</evidence>
<feature type="transmembrane region" description="Helical" evidence="14">
    <location>
        <begin position="123"/>
        <end position="141"/>
    </location>
</feature>
<keyword evidence="8 14" id="KW-0479">Metal-binding</keyword>
<proteinExistence type="inferred from homology"/>
<feature type="binding site" description="axial binding residue" evidence="14">
    <location>
        <position position="88"/>
    </location>
    <ligand>
        <name>heme</name>
        <dbReference type="ChEBI" id="CHEBI:30413"/>
    </ligand>
    <ligandPart>
        <name>Fe</name>
        <dbReference type="ChEBI" id="CHEBI:18248"/>
    </ligandPart>
</feature>
<keyword evidence="12 14" id="KW-0472">Membrane</keyword>
<evidence type="ECO:0000256" key="10">
    <source>
        <dbReference type="ARBA" id="ARBA00023002"/>
    </source>
</evidence>
<dbReference type="EC" id="1.3.99.-" evidence="14 15"/>
<keyword evidence="9 14" id="KW-1133">Transmembrane helix</keyword>
<keyword evidence="5 14" id="KW-1003">Cell membrane</keyword>
<protein>
    <recommendedName>
        <fullName evidence="4 14">Protoporphyrinogen IX oxidase</fullName>
        <shortName evidence="14">PPO</shortName>
        <ecNumber evidence="14 15">1.3.99.-</ecNumber>
    </recommendedName>
</protein>
<dbReference type="HAMAP" id="MF_02239">
    <property type="entry name" value="HemJ"/>
    <property type="match status" value="1"/>
</dbReference>
<evidence type="ECO:0000256" key="15">
    <source>
        <dbReference type="PIRNR" id="PIRNR004638"/>
    </source>
</evidence>
<reference evidence="16 17" key="1">
    <citation type="submission" date="2017-07" db="EMBL/GenBank/DDBJ databases">
        <title>Draft Genome Sequences of Select Purple Nonsulfur Bacteria.</title>
        <authorList>
            <person name="Lasarre B."/>
            <person name="Mckinlay J.B."/>
        </authorList>
    </citation>
    <scope>NUCLEOTIDE SEQUENCE [LARGE SCALE GENOMIC DNA]</scope>
    <source>
        <strain evidence="16 17">DSM 11290</strain>
    </source>
</reference>
<feature type="transmembrane region" description="Helical" evidence="14">
    <location>
        <begin position="12"/>
        <end position="33"/>
    </location>
</feature>
<dbReference type="GO" id="GO:0006782">
    <property type="term" value="P:protoporphyrinogen IX biosynthetic process"/>
    <property type="evidence" value="ECO:0007669"/>
    <property type="project" value="UniProtKB-UniRule"/>
</dbReference>
<evidence type="ECO:0000256" key="14">
    <source>
        <dbReference type="HAMAP-Rule" id="MF_02239"/>
    </source>
</evidence>
<dbReference type="Pfam" id="PF03653">
    <property type="entry name" value="UPF0093"/>
    <property type="match status" value="1"/>
</dbReference>
<evidence type="ECO:0000256" key="11">
    <source>
        <dbReference type="ARBA" id="ARBA00023004"/>
    </source>
</evidence>
<evidence type="ECO:0000313" key="17">
    <source>
        <dbReference type="Proteomes" id="UP000249299"/>
    </source>
</evidence>
<dbReference type="GO" id="GO:0070818">
    <property type="term" value="F:protoporphyrinogen oxidase activity"/>
    <property type="evidence" value="ECO:0007669"/>
    <property type="project" value="UniProtKB-UniRule"/>
</dbReference>
<evidence type="ECO:0000256" key="1">
    <source>
        <dbReference type="ARBA" id="ARBA00004651"/>
    </source>
</evidence>
<evidence type="ECO:0000256" key="8">
    <source>
        <dbReference type="ARBA" id="ARBA00022723"/>
    </source>
</evidence>
<dbReference type="PANTHER" id="PTHR40255">
    <property type="entry name" value="UPF0093 MEMBRANE PROTEIN SLR1790"/>
    <property type="match status" value="1"/>
</dbReference>
<comment type="catalytic activity">
    <reaction evidence="13 14 15">
        <text>protoporphyrinogen IX + 3 A = protoporphyrin IX + 3 AH2</text>
        <dbReference type="Rhea" id="RHEA:62000"/>
        <dbReference type="ChEBI" id="CHEBI:13193"/>
        <dbReference type="ChEBI" id="CHEBI:17499"/>
        <dbReference type="ChEBI" id="CHEBI:57306"/>
        <dbReference type="ChEBI" id="CHEBI:57307"/>
    </reaction>
</comment>
<evidence type="ECO:0000256" key="4">
    <source>
        <dbReference type="ARBA" id="ARBA00017504"/>
    </source>
</evidence>
<keyword evidence="11 14" id="KW-0408">Iron</keyword>
<comment type="function">
    <text evidence="14 15">Catalyzes the oxidation of protoporphyrinogen IX to protoporphyrin IX.</text>
</comment>
<sequence>MFDDLYSWLKTLHIISIIAWMAALFYLPRLYVYHTKVPVGSDQSELFKVMERKLLRMIGNPAMISSWIFGLWIAWDMDYYFDIWFILKVVFVGLLTWYHMWLGKLRKAFADDANEHSERFYRVINEIPTLIMIVAVILVIFKPF</sequence>
<accession>A0A327JQN4</accession>
<dbReference type="PANTHER" id="PTHR40255:SF1">
    <property type="entry name" value="PROTOPORPHYRINOGEN IX OXIDASE"/>
    <property type="match status" value="1"/>
</dbReference>
<gene>
    <name evidence="16" type="ORF">CH339_05150</name>
</gene>
<organism evidence="16 17">
    <name type="scientific">Rhodobium orientis</name>
    <dbReference type="NCBI Taxonomy" id="34017"/>
    <lineage>
        <taxon>Bacteria</taxon>
        <taxon>Pseudomonadati</taxon>
        <taxon>Pseudomonadota</taxon>
        <taxon>Alphaproteobacteria</taxon>
        <taxon>Hyphomicrobiales</taxon>
        <taxon>Rhodobiaceae</taxon>
        <taxon>Rhodobium</taxon>
    </lineage>
</organism>
<evidence type="ECO:0000256" key="2">
    <source>
        <dbReference type="ARBA" id="ARBA00005073"/>
    </source>
</evidence>
<dbReference type="OrthoDB" id="9800824at2"/>
<dbReference type="GO" id="GO:0046872">
    <property type="term" value="F:metal ion binding"/>
    <property type="evidence" value="ECO:0007669"/>
    <property type="project" value="UniProtKB-UniRule"/>
</dbReference>
<dbReference type="EMBL" id="NPEV01000007">
    <property type="protein sequence ID" value="RAI28789.1"/>
    <property type="molecule type" value="Genomic_DNA"/>
</dbReference>
<dbReference type="NCBIfam" id="TIGR00701">
    <property type="entry name" value="protoporphyrinogen oxidase HemJ"/>
    <property type="match status" value="1"/>
</dbReference>
<keyword evidence="7 14" id="KW-0812">Transmembrane</keyword>
<comment type="cofactor">
    <cofactor evidence="14 15">
        <name>heme b</name>
        <dbReference type="ChEBI" id="CHEBI:60344"/>
    </cofactor>
    <text evidence="14 15">Binds 1 heme b (iron(II)-protoporphyrin IX) group per subunit.</text>
</comment>
<feature type="binding site" description="axial binding residue" evidence="14">
    <location>
        <position position="13"/>
    </location>
    <ligand>
        <name>heme</name>
        <dbReference type="ChEBI" id="CHEBI:30413"/>
    </ligand>
    <ligandPart>
        <name>Fe</name>
        <dbReference type="ChEBI" id="CHEBI:18248"/>
    </ligandPart>
</feature>
<evidence type="ECO:0000256" key="5">
    <source>
        <dbReference type="ARBA" id="ARBA00022475"/>
    </source>
</evidence>
<evidence type="ECO:0000256" key="12">
    <source>
        <dbReference type="ARBA" id="ARBA00023136"/>
    </source>
</evidence>
<evidence type="ECO:0000256" key="6">
    <source>
        <dbReference type="ARBA" id="ARBA00022617"/>
    </source>
</evidence>
<dbReference type="PIRSF" id="PIRSF004638">
    <property type="entry name" value="UCP004638"/>
    <property type="match status" value="1"/>
</dbReference>
<feature type="transmembrane region" description="Helical" evidence="14">
    <location>
        <begin position="54"/>
        <end position="75"/>
    </location>
</feature>
<dbReference type="UniPathway" id="UPA00251">
    <property type="reaction ID" value="UER00324"/>
</dbReference>
<feature type="transmembrane region" description="Helical" evidence="14">
    <location>
        <begin position="81"/>
        <end position="102"/>
    </location>
</feature>
<comment type="similarity">
    <text evidence="3 14 15">Belongs to the HemJ family.</text>
</comment>
<keyword evidence="10 14" id="KW-0560">Oxidoreductase</keyword>
<evidence type="ECO:0000313" key="16">
    <source>
        <dbReference type="EMBL" id="RAI28789.1"/>
    </source>
</evidence>
<evidence type="ECO:0000256" key="7">
    <source>
        <dbReference type="ARBA" id="ARBA00022692"/>
    </source>
</evidence>
<dbReference type="AlphaFoldDB" id="A0A327JQN4"/>
<dbReference type="InterPro" id="IPR005265">
    <property type="entry name" value="HemJ-like"/>
</dbReference>